<dbReference type="OrthoDB" id="674948at2759"/>
<feature type="chain" id="PRO_5002316951" evidence="1">
    <location>
        <begin position="24"/>
        <end position="246"/>
    </location>
</feature>
<protein>
    <submittedName>
        <fullName evidence="2">Uncharacterized protein</fullName>
    </submittedName>
</protein>
<gene>
    <name evidence="2" type="ORF">CYLTODRAFT_423342</name>
</gene>
<sequence>MTVDILILGAGWTSTFLVSLCKAEGVTYATTNRSGEGGAIQFNFPDAVDFSKLPDARTVLVTFPLQKGWAKRLSDGYARKANWIALGTTSIWNNDGWNDRHSEHGNTDRSLAEDELDGTVLCLSGLYGGTRDPKNWVVRVAPSKEALRAKASLHLIHGEDVARCILAVHRKPSPGRWLVTDGRVYDWWDLASAWSPQHAVWVRELMTEGGYRALPRDGSQLGRLLDSRGFWTQFELEPINGRIEAR</sequence>
<reference evidence="2 3" key="1">
    <citation type="journal article" date="2015" name="Fungal Genet. Biol.">
        <title>Evolution of novel wood decay mechanisms in Agaricales revealed by the genome sequences of Fistulina hepatica and Cylindrobasidium torrendii.</title>
        <authorList>
            <person name="Floudas D."/>
            <person name="Held B.W."/>
            <person name="Riley R."/>
            <person name="Nagy L.G."/>
            <person name="Koehler G."/>
            <person name="Ransdell A.S."/>
            <person name="Younus H."/>
            <person name="Chow J."/>
            <person name="Chiniquy J."/>
            <person name="Lipzen A."/>
            <person name="Tritt A."/>
            <person name="Sun H."/>
            <person name="Haridas S."/>
            <person name="LaButti K."/>
            <person name="Ohm R.A."/>
            <person name="Kues U."/>
            <person name="Blanchette R.A."/>
            <person name="Grigoriev I.V."/>
            <person name="Minto R.E."/>
            <person name="Hibbett D.S."/>
        </authorList>
    </citation>
    <scope>NUCLEOTIDE SEQUENCE [LARGE SCALE GENOMIC DNA]</scope>
    <source>
        <strain evidence="2 3">FP15055 ss-10</strain>
    </source>
</reference>
<dbReference type="EMBL" id="KN880551">
    <property type="protein sequence ID" value="KIY66554.1"/>
    <property type="molecule type" value="Genomic_DNA"/>
</dbReference>
<feature type="signal peptide" evidence="1">
    <location>
        <begin position="1"/>
        <end position="23"/>
    </location>
</feature>
<name>A0A0D7B8P7_9AGAR</name>
<keyword evidence="1" id="KW-0732">Signal</keyword>
<dbReference type="Gene3D" id="3.40.50.720">
    <property type="entry name" value="NAD(P)-binding Rossmann-like Domain"/>
    <property type="match status" value="1"/>
</dbReference>
<dbReference type="PANTHER" id="PTHR40129">
    <property type="entry name" value="KETOPANTOATE REDUCTASE N-TERMINAL DOMAIN-CONTAINING PROTEIN"/>
    <property type="match status" value="1"/>
</dbReference>
<accession>A0A0D7B8P7</accession>
<evidence type="ECO:0000313" key="3">
    <source>
        <dbReference type="Proteomes" id="UP000054007"/>
    </source>
</evidence>
<dbReference type="Proteomes" id="UP000054007">
    <property type="component" value="Unassembled WGS sequence"/>
</dbReference>
<dbReference type="InterPro" id="IPR036291">
    <property type="entry name" value="NAD(P)-bd_dom_sf"/>
</dbReference>
<dbReference type="STRING" id="1314674.A0A0D7B8P7"/>
<evidence type="ECO:0000313" key="2">
    <source>
        <dbReference type="EMBL" id="KIY66554.1"/>
    </source>
</evidence>
<organism evidence="2 3">
    <name type="scientific">Cylindrobasidium torrendii FP15055 ss-10</name>
    <dbReference type="NCBI Taxonomy" id="1314674"/>
    <lineage>
        <taxon>Eukaryota</taxon>
        <taxon>Fungi</taxon>
        <taxon>Dikarya</taxon>
        <taxon>Basidiomycota</taxon>
        <taxon>Agaricomycotina</taxon>
        <taxon>Agaricomycetes</taxon>
        <taxon>Agaricomycetidae</taxon>
        <taxon>Agaricales</taxon>
        <taxon>Marasmiineae</taxon>
        <taxon>Physalacriaceae</taxon>
        <taxon>Cylindrobasidium</taxon>
    </lineage>
</organism>
<keyword evidence="3" id="KW-1185">Reference proteome</keyword>
<dbReference type="AlphaFoldDB" id="A0A0D7B8P7"/>
<dbReference type="SUPFAM" id="SSF51735">
    <property type="entry name" value="NAD(P)-binding Rossmann-fold domains"/>
    <property type="match status" value="1"/>
</dbReference>
<proteinExistence type="predicted"/>
<dbReference type="PANTHER" id="PTHR40129:SF2">
    <property type="entry name" value="KETOPANTOATE REDUCTASE N-TERMINAL DOMAIN-CONTAINING PROTEIN"/>
    <property type="match status" value="1"/>
</dbReference>
<evidence type="ECO:0000256" key="1">
    <source>
        <dbReference type="SAM" id="SignalP"/>
    </source>
</evidence>